<organism evidence="14 15">
    <name type="scientific">Sulfobacillus thermotolerans</name>
    <dbReference type="NCBI Taxonomy" id="338644"/>
    <lineage>
        <taxon>Bacteria</taxon>
        <taxon>Bacillati</taxon>
        <taxon>Bacillota</taxon>
        <taxon>Clostridia</taxon>
        <taxon>Eubacteriales</taxon>
        <taxon>Clostridiales Family XVII. Incertae Sedis</taxon>
        <taxon>Sulfobacillus</taxon>
    </lineage>
</organism>
<evidence type="ECO:0000256" key="5">
    <source>
        <dbReference type="ARBA" id="ARBA00022705"/>
    </source>
</evidence>
<evidence type="ECO:0000256" key="4">
    <source>
        <dbReference type="ARBA" id="ARBA00022695"/>
    </source>
</evidence>
<reference evidence="14 15" key="1">
    <citation type="journal article" date="2019" name="Sci. Rep.">
        <title>Sulfobacillus thermotolerans: new insights into resistance and metabolic capacities of acidophilic chemolithotrophs.</title>
        <authorList>
            <person name="Panyushkina A.E."/>
            <person name="Babenko V.V."/>
            <person name="Nikitina A.S."/>
            <person name="Selezneva O.V."/>
            <person name="Tsaplina I.A."/>
            <person name="Letarova M.A."/>
            <person name="Kostryukova E.S."/>
            <person name="Letarov A.V."/>
        </authorList>
    </citation>
    <scope>NUCLEOTIDE SEQUENCE [LARGE SCALE GENOMIC DNA]</scope>
    <source>
        <strain evidence="14 15">Kr1</strain>
    </source>
</reference>
<dbReference type="SUPFAM" id="SSF48019">
    <property type="entry name" value="post-AAA+ oligomerization domain-like"/>
    <property type="match status" value="1"/>
</dbReference>
<dbReference type="Gene3D" id="1.20.272.10">
    <property type="match status" value="1"/>
</dbReference>
<dbReference type="Pfam" id="PF12169">
    <property type="entry name" value="DNA_pol3_gamma3"/>
    <property type="match status" value="1"/>
</dbReference>
<protein>
    <recommendedName>
        <fullName evidence="2">DNA-directed DNA polymerase</fullName>
        <ecNumber evidence="2">2.7.7.7</ecNumber>
    </recommendedName>
</protein>
<evidence type="ECO:0000256" key="6">
    <source>
        <dbReference type="ARBA" id="ARBA00022723"/>
    </source>
</evidence>
<dbReference type="InterPro" id="IPR050238">
    <property type="entry name" value="DNA_Rep/Repair_Clamp_Loader"/>
</dbReference>
<dbReference type="CDD" id="cd00009">
    <property type="entry name" value="AAA"/>
    <property type="match status" value="1"/>
</dbReference>
<feature type="domain" description="AAA+ ATPase" evidence="13">
    <location>
        <begin position="37"/>
        <end position="186"/>
    </location>
</feature>
<dbReference type="SUPFAM" id="SSF52540">
    <property type="entry name" value="P-loop containing nucleoside triphosphate hydrolases"/>
    <property type="match status" value="1"/>
</dbReference>
<dbReference type="InterPro" id="IPR003593">
    <property type="entry name" value="AAA+_ATPase"/>
</dbReference>
<keyword evidence="10" id="KW-0239">DNA-directed DNA polymerase</keyword>
<dbReference type="Pfam" id="PF22608">
    <property type="entry name" value="DNAX_ATPase_lid"/>
    <property type="match status" value="1"/>
</dbReference>
<evidence type="ECO:0000256" key="3">
    <source>
        <dbReference type="ARBA" id="ARBA00022679"/>
    </source>
</evidence>
<keyword evidence="4" id="KW-0548">Nucleotidyltransferase</keyword>
<evidence type="ECO:0000259" key="13">
    <source>
        <dbReference type="SMART" id="SM00382"/>
    </source>
</evidence>
<dbReference type="InterPro" id="IPR045085">
    <property type="entry name" value="HLD_clamp_pol_III_gamma_tau"/>
</dbReference>
<keyword evidence="9" id="KW-0067">ATP-binding</keyword>
<proteinExistence type="inferred from homology"/>
<evidence type="ECO:0000256" key="2">
    <source>
        <dbReference type="ARBA" id="ARBA00012417"/>
    </source>
</evidence>
<comment type="catalytic activity">
    <reaction evidence="11">
        <text>DNA(n) + a 2'-deoxyribonucleoside 5'-triphosphate = DNA(n+1) + diphosphate</text>
        <dbReference type="Rhea" id="RHEA:22508"/>
        <dbReference type="Rhea" id="RHEA-COMP:17339"/>
        <dbReference type="Rhea" id="RHEA-COMP:17340"/>
        <dbReference type="ChEBI" id="CHEBI:33019"/>
        <dbReference type="ChEBI" id="CHEBI:61560"/>
        <dbReference type="ChEBI" id="CHEBI:173112"/>
        <dbReference type="EC" id="2.7.7.7"/>
    </reaction>
</comment>
<dbReference type="Gene3D" id="1.10.8.60">
    <property type="match status" value="1"/>
</dbReference>
<keyword evidence="15" id="KW-1185">Reference proteome</keyword>
<dbReference type="PANTHER" id="PTHR11669">
    <property type="entry name" value="REPLICATION FACTOR C / DNA POLYMERASE III GAMMA-TAU SUBUNIT"/>
    <property type="match status" value="1"/>
</dbReference>
<sequence>MAHQALYRVYRPRDFHEVMGQRRVVDTLREAVRQNRLTHAYLFAGPRGTGKTSVARIMAKALNCQSPHASGEPCLGCSACKAVEQGQHLDVIEIDAASNRGIDEMRDIKERIGQAPVMGRYKIYIIDEVHMLTTEAFNALLKTLEEPPEHVIFILATTEAQKLPVTVLSRCQRYEFQRLSVGVIEERLRQVAEQEGFVAEPDAIELIAEYADGALRDALSLLDQALAVGQGTLSRTVVADLVGTVDPALMLRLMTGLSQSETLAEVMVTLDTVYHLGRDYRSVLRDLAKQIRDVIIWRQAGHDLFPQYRQQWLAEVDQALPTHIAPAQWFHALEILAEADTRLRGGFPAQLSVELALLKIREEWGLGPPPPVVEAVHAQKPPTKTPLSPRAEPANTGSIAPEPVPVQGGGGTGNRVPLLLETIRQERLSTHALLNDAKVIERDAQNLDIIFSFPAHRDLMMTTQNKALLDQVIQRIYGPGMRYHLTTADNAAETGAPPSQSVAPPLEDSIREWLGPDVPIRTVSD</sequence>
<dbReference type="InterPro" id="IPR022754">
    <property type="entry name" value="DNA_pol_III_gamma-3"/>
</dbReference>
<dbReference type="InterPro" id="IPR001270">
    <property type="entry name" value="ClpA/B"/>
</dbReference>
<gene>
    <name evidence="14" type="ORF">BXT84_01080</name>
</gene>
<dbReference type="EC" id="2.7.7.7" evidence="2"/>
<keyword evidence="7" id="KW-0547">Nucleotide-binding</keyword>
<dbReference type="InterPro" id="IPR027417">
    <property type="entry name" value="P-loop_NTPase"/>
</dbReference>
<dbReference type="InterPro" id="IPR008921">
    <property type="entry name" value="DNA_pol3_clamp-load_cplx_C"/>
</dbReference>
<dbReference type="EMBL" id="CP019454">
    <property type="protein sequence ID" value="AUW92722.1"/>
    <property type="molecule type" value="Genomic_DNA"/>
</dbReference>
<dbReference type="NCBIfam" id="NF004046">
    <property type="entry name" value="PRK05563.1"/>
    <property type="match status" value="1"/>
</dbReference>
<keyword evidence="3" id="KW-0808">Transferase</keyword>
<dbReference type="NCBIfam" id="TIGR02397">
    <property type="entry name" value="dnaX_nterm"/>
    <property type="match status" value="1"/>
</dbReference>
<dbReference type="SMART" id="SM00382">
    <property type="entry name" value="AAA"/>
    <property type="match status" value="1"/>
</dbReference>
<evidence type="ECO:0000313" key="14">
    <source>
        <dbReference type="EMBL" id="AUW92722.1"/>
    </source>
</evidence>
<keyword evidence="6" id="KW-0479">Metal-binding</keyword>
<dbReference type="PANTHER" id="PTHR11669:SF0">
    <property type="entry name" value="PROTEIN STICHEL-LIKE 2"/>
    <property type="match status" value="1"/>
</dbReference>
<evidence type="ECO:0000256" key="8">
    <source>
        <dbReference type="ARBA" id="ARBA00022833"/>
    </source>
</evidence>
<keyword evidence="5" id="KW-0235">DNA replication</keyword>
<keyword evidence="8" id="KW-0862">Zinc</keyword>
<evidence type="ECO:0000256" key="10">
    <source>
        <dbReference type="ARBA" id="ARBA00022932"/>
    </source>
</evidence>
<feature type="region of interest" description="Disordered" evidence="12">
    <location>
        <begin position="378"/>
        <end position="413"/>
    </location>
</feature>
<evidence type="ECO:0000256" key="11">
    <source>
        <dbReference type="ARBA" id="ARBA00049244"/>
    </source>
</evidence>
<evidence type="ECO:0000256" key="9">
    <source>
        <dbReference type="ARBA" id="ARBA00022840"/>
    </source>
</evidence>
<evidence type="ECO:0000256" key="1">
    <source>
        <dbReference type="ARBA" id="ARBA00006360"/>
    </source>
</evidence>
<dbReference type="Gene3D" id="3.40.50.300">
    <property type="entry name" value="P-loop containing nucleotide triphosphate hydrolases"/>
    <property type="match status" value="1"/>
</dbReference>
<evidence type="ECO:0000256" key="7">
    <source>
        <dbReference type="ARBA" id="ARBA00022741"/>
    </source>
</evidence>
<dbReference type="Pfam" id="PF13177">
    <property type="entry name" value="DNA_pol3_delta2"/>
    <property type="match status" value="1"/>
</dbReference>
<evidence type="ECO:0000313" key="15">
    <source>
        <dbReference type="Proteomes" id="UP000325292"/>
    </source>
</evidence>
<comment type="similarity">
    <text evidence="1">Belongs to the DnaX/STICHEL family.</text>
</comment>
<accession>A0ABN5GW46</accession>
<evidence type="ECO:0000256" key="12">
    <source>
        <dbReference type="SAM" id="MobiDB-lite"/>
    </source>
</evidence>
<dbReference type="CDD" id="cd18137">
    <property type="entry name" value="HLD_clamp_pol_III_gamma_tau"/>
    <property type="match status" value="1"/>
</dbReference>
<dbReference type="PRINTS" id="PR00300">
    <property type="entry name" value="CLPPROTEASEA"/>
</dbReference>
<name>A0ABN5GW46_9FIRM</name>
<dbReference type="InterPro" id="IPR012763">
    <property type="entry name" value="DNA_pol_III_sug/sutau_N"/>
</dbReference>
<dbReference type="Proteomes" id="UP000325292">
    <property type="component" value="Chromosome"/>
</dbReference>